<evidence type="ECO:0000256" key="1">
    <source>
        <dbReference type="SAM" id="SignalP"/>
    </source>
</evidence>
<dbReference type="EMBL" id="EF153411">
    <property type="protein sequence ID" value="ABO09798.1"/>
    <property type="molecule type" value="mRNA"/>
</dbReference>
<organism evidence="2">
    <name type="scientific">Latrodectus hesperus</name>
    <name type="common">Western black widow spider</name>
    <dbReference type="NCBI Taxonomy" id="256737"/>
    <lineage>
        <taxon>Eukaryota</taxon>
        <taxon>Metazoa</taxon>
        <taxon>Ecdysozoa</taxon>
        <taxon>Arthropoda</taxon>
        <taxon>Chelicerata</taxon>
        <taxon>Arachnida</taxon>
        <taxon>Araneae</taxon>
        <taxon>Araneomorphae</taxon>
        <taxon>Entelegynae</taxon>
        <taxon>Araneoidea</taxon>
        <taxon>Theridiidae</taxon>
        <taxon>Latrodectus</taxon>
    </lineage>
</organism>
<dbReference type="PROSITE" id="PS51257">
    <property type="entry name" value="PROKAR_LIPOPROTEIN"/>
    <property type="match status" value="1"/>
</dbReference>
<feature type="chain" id="PRO_5002658367" evidence="1">
    <location>
        <begin position="22"/>
        <end position="57"/>
    </location>
</feature>
<feature type="signal peptide" evidence="1">
    <location>
        <begin position="1"/>
        <end position="21"/>
    </location>
</feature>
<accession>A3R4V4</accession>
<dbReference type="AlphaFoldDB" id="A3R4V4"/>
<keyword evidence="1" id="KW-0732">Signal</keyword>
<protein>
    <submittedName>
        <fullName evidence="2">Aqueous glue droplet peptide</fullName>
    </submittedName>
</protein>
<sequence>MYARVLVFVFLAIACLAVAQAAVHHYEVPVRDVDDVHHSAGGGSIFDAAAHLANDIL</sequence>
<gene>
    <name evidence="2" type="primary">SCP-1</name>
</gene>
<evidence type="ECO:0000313" key="2">
    <source>
        <dbReference type="EMBL" id="ABO09798.1"/>
    </source>
</evidence>
<proteinExistence type="evidence at transcript level"/>
<name>A3R4V4_LATHE</name>
<reference evidence="2" key="1">
    <citation type="journal article" date="2007" name="Biochemistry">
        <title>Analysis of aqueous glue coating proteins on the silk fibers of the cob weaver, Latrodectus hesperus.</title>
        <authorList>
            <person name="Hu X."/>
            <person name="Yuan J."/>
            <person name="Wang X."/>
            <person name="Vasanthavada K."/>
            <person name="Falick A.M."/>
            <person name="Jones P.R."/>
            <person name="Mattina C.L."/>
            <person name="Vierra C.A."/>
        </authorList>
    </citation>
    <scope>NUCLEOTIDE SEQUENCE</scope>
</reference>